<evidence type="ECO:0000313" key="2">
    <source>
        <dbReference type="EMBL" id="PPQ91929.1"/>
    </source>
</evidence>
<dbReference type="Proteomes" id="UP000283269">
    <property type="component" value="Unassembled WGS sequence"/>
</dbReference>
<feature type="compositionally biased region" description="Polar residues" evidence="1">
    <location>
        <begin position="88"/>
        <end position="100"/>
    </location>
</feature>
<proteinExistence type="predicted"/>
<feature type="region of interest" description="Disordered" evidence="1">
    <location>
        <begin position="87"/>
        <end position="177"/>
    </location>
</feature>
<dbReference type="EMBL" id="NHYD01001201">
    <property type="protein sequence ID" value="PPQ91929.1"/>
    <property type="molecule type" value="Genomic_DNA"/>
</dbReference>
<accession>A0A409XMB4</accession>
<evidence type="ECO:0000256" key="1">
    <source>
        <dbReference type="SAM" id="MobiDB-lite"/>
    </source>
</evidence>
<dbReference type="OrthoDB" id="2668396at2759"/>
<feature type="region of interest" description="Disordered" evidence="1">
    <location>
        <begin position="48"/>
        <end position="72"/>
    </location>
</feature>
<sequence>MAAPVHYIRTIQTSFTAAHPHSSSAAAWATASASSQYLNQFNHHHHHYNNNSNIISQPRAPGAHGGYTSISTHNTHMYTHHLRDLAHSSVSGPRQQSPLPSAQPGPYIPQGHRKSITASADASPTPVRSAPSAPRSRRRSVSIRMPPTYKFDPFADEPIAPEPQMASSPSPAAVQTETAELDAPQPLIHTREAPYTIQIPAAAQTDIQLYTPAPSPRSPSPSYTSRALSPRAQSFTPMQMQMPKAPPPNLSKVVASILLNRVHAVGKPMRRRVAPSPAARGQGRDYVKSCLSSVISVEA</sequence>
<feature type="compositionally biased region" description="Low complexity" evidence="1">
    <location>
        <begin position="122"/>
        <end position="134"/>
    </location>
</feature>
<dbReference type="AlphaFoldDB" id="A0A409XMB4"/>
<comment type="caution">
    <text evidence="2">The sequence shown here is derived from an EMBL/GenBank/DDBJ whole genome shotgun (WGS) entry which is preliminary data.</text>
</comment>
<feature type="compositionally biased region" description="Polar residues" evidence="1">
    <location>
        <begin position="165"/>
        <end position="177"/>
    </location>
</feature>
<reference evidence="2 3" key="1">
    <citation type="journal article" date="2018" name="Evol. Lett.">
        <title>Horizontal gene cluster transfer increased hallucinogenic mushroom diversity.</title>
        <authorList>
            <person name="Reynolds H.T."/>
            <person name="Vijayakumar V."/>
            <person name="Gluck-Thaler E."/>
            <person name="Korotkin H.B."/>
            <person name="Matheny P.B."/>
            <person name="Slot J.C."/>
        </authorList>
    </citation>
    <scope>NUCLEOTIDE SEQUENCE [LARGE SCALE GENOMIC DNA]</scope>
    <source>
        <strain evidence="2 3">2631</strain>
    </source>
</reference>
<protein>
    <submittedName>
        <fullName evidence="2">Uncharacterized protein</fullName>
    </submittedName>
</protein>
<organism evidence="2 3">
    <name type="scientific">Psilocybe cyanescens</name>
    <dbReference type="NCBI Taxonomy" id="93625"/>
    <lineage>
        <taxon>Eukaryota</taxon>
        <taxon>Fungi</taxon>
        <taxon>Dikarya</taxon>
        <taxon>Basidiomycota</taxon>
        <taxon>Agaricomycotina</taxon>
        <taxon>Agaricomycetes</taxon>
        <taxon>Agaricomycetidae</taxon>
        <taxon>Agaricales</taxon>
        <taxon>Agaricineae</taxon>
        <taxon>Strophariaceae</taxon>
        <taxon>Psilocybe</taxon>
    </lineage>
</organism>
<gene>
    <name evidence="2" type="ORF">CVT25_000973</name>
</gene>
<name>A0A409XMB4_PSICY</name>
<dbReference type="STRING" id="93625.A0A409XMB4"/>
<dbReference type="InParanoid" id="A0A409XMB4"/>
<keyword evidence="3" id="KW-1185">Reference proteome</keyword>
<evidence type="ECO:0000313" key="3">
    <source>
        <dbReference type="Proteomes" id="UP000283269"/>
    </source>
</evidence>